<dbReference type="SUPFAM" id="SSF55874">
    <property type="entry name" value="ATPase domain of HSP90 chaperone/DNA topoisomerase II/histidine kinase"/>
    <property type="match status" value="1"/>
</dbReference>
<dbReference type="Pfam" id="PF02743">
    <property type="entry name" value="dCache_1"/>
    <property type="match status" value="1"/>
</dbReference>
<keyword evidence="13" id="KW-0902">Two-component regulatory system</keyword>
<dbReference type="InterPro" id="IPR003661">
    <property type="entry name" value="HisK_dim/P_dom"/>
</dbReference>
<keyword evidence="7" id="KW-0808">Transferase</keyword>
<evidence type="ECO:0000256" key="8">
    <source>
        <dbReference type="ARBA" id="ARBA00022692"/>
    </source>
</evidence>
<dbReference type="PROSITE" id="PS50109">
    <property type="entry name" value="HIS_KIN"/>
    <property type="match status" value="1"/>
</dbReference>
<feature type="transmembrane region" description="Helical" evidence="17">
    <location>
        <begin position="15"/>
        <end position="39"/>
    </location>
</feature>
<evidence type="ECO:0000256" key="17">
    <source>
        <dbReference type="SAM" id="Phobius"/>
    </source>
</evidence>
<keyword evidence="20" id="KW-1185">Reference proteome</keyword>
<keyword evidence="6" id="KW-0597">Phosphoprotein</keyword>
<dbReference type="OrthoDB" id="7568856at2"/>
<evidence type="ECO:0000256" key="11">
    <source>
        <dbReference type="ARBA" id="ARBA00022840"/>
    </source>
</evidence>
<dbReference type="EC" id="2.7.13.3" evidence="3"/>
<dbReference type="SMART" id="SM00388">
    <property type="entry name" value="HisKA"/>
    <property type="match status" value="1"/>
</dbReference>
<keyword evidence="10 19" id="KW-0418">Kinase</keyword>
<protein>
    <recommendedName>
        <fullName evidence="15">C4-dicarboxylate transport sensor protein DctB</fullName>
        <ecNumber evidence="3">2.7.13.3</ecNumber>
    </recommendedName>
</protein>
<dbReference type="InterPro" id="IPR033479">
    <property type="entry name" value="dCache_1"/>
</dbReference>
<dbReference type="PIRSF" id="PIRSF036431">
    <property type="entry name" value="STHK_DctB"/>
    <property type="match status" value="1"/>
</dbReference>
<keyword evidence="8 17" id="KW-0812">Transmembrane</keyword>
<keyword evidence="12 17" id="KW-1133">Transmembrane helix</keyword>
<dbReference type="InterPro" id="IPR036890">
    <property type="entry name" value="HATPase_C_sf"/>
</dbReference>
<dbReference type="GO" id="GO:0000155">
    <property type="term" value="F:phosphorelay sensor kinase activity"/>
    <property type="evidence" value="ECO:0007669"/>
    <property type="project" value="InterPro"/>
</dbReference>
<dbReference type="InterPro" id="IPR036097">
    <property type="entry name" value="HisK_dim/P_sf"/>
</dbReference>
<sequence>MQTGIMSRSRPRIKIYFISVLVFAVLLSGGLTVIAKWTYWKGVDDILERGNVRLDLYVNYLKGTLEKYESLPELLAIDDKLLHALLNPHEKTRIATLNKYLETINKVSDTLDTYLLNKDGLTIAASNWNEPRPFIGRNFSYRPYFKEAMKGHLGRYFALGTTSAKRGYYFAYPVYKNKEIAGAVVIKIGVDLVERKWAQEEESYLVTDPDGVIFITTNTSWRYKTLHPLADQVLERIRETKRYPHEQFAPLSDKILTVSPDYQVLEIAKESGGGARRFIKQSQYMPQAGWHVHILTETKGLKRKVLAVSVIAGSGFMVLYIIAMLLYQRQYRLEELNRIEQKAREALRDANEQLETRVHDRTKKLTEANILLKKEILDRKKAEIKLKRTRRELVHAAKLAVLGQMSAGINHELNQPLAAIRSYADNAKKFLEKDRLEEVCYNLDQIAELTERMAQIGVQLKLFSRKSGDRIVVVTLQSVVDGALEILNPAIKKAKVDMTISIVPQNVKVKGNHVLLQQVLVNLVTNAIQALEEQEQKRITIDCRVTDDRVRISVQDNGPGVLPKELKNIFEPFFTTKKSGQGLGLGLTISSRIVKSFGGTLEYIEQPDGARFEFSLEQVV</sequence>
<evidence type="ECO:0000256" key="4">
    <source>
        <dbReference type="ARBA" id="ARBA00022475"/>
    </source>
</evidence>
<keyword evidence="4" id="KW-1003">Cell membrane</keyword>
<dbReference type="PRINTS" id="PR00344">
    <property type="entry name" value="BCTRLSENSOR"/>
</dbReference>
<dbReference type="SUPFAM" id="SSF47384">
    <property type="entry name" value="Homodimeric domain of signal transducing histidine kinase"/>
    <property type="match status" value="1"/>
</dbReference>
<evidence type="ECO:0000256" key="9">
    <source>
        <dbReference type="ARBA" id="ARBA00022741"/>
    </source>
</evidence>
<dbReference type="Gene3D" id="6.10.250.3020">
    <property type="match status" value="1"/>
</dbReference>
<feature type="transmembrane region" description="Helical" evidence="17">
    <location>
        <begin position="305"/>
        <end position="327"/>
    </location>
</feature>
<evidence type="ECO:0000259" key="18">
    <source>
        <dbReference type="PROSITE" id="PS50109"/>
    </source>
</evidence>
<dbReference type="Gene3D" id="1.10.287.130">
    <property type="match status" value="1"/>
</dbReference>
<evidence type="ECO:0000256" key="1">
    <source>
        <dbReference type="ARBA" id="ARBA00000085"/>
    </source>
</evidence>
<comment type="catalytic activity">
    <reaction evidence="1">
        <text>ATP + protein L-histidine = ADP + protein N-phospho-L-histidine.</text>
        <dbReference type="EC" id="2.7.13.3"/>
    </reaction>
</comment>
<feature type="coiled-coil region" evidence="16">
    <location>
        <begin position="333"/>
        <end position="399"/>
    </location>
</feature>
<dbReference type="PANTHER" id="PTHR43065:SF46">
    <property type="entry name" value="C4-DICARBOXYLATE TRANSPORT SENSOR PROTEIN DCTB"/>
    <property type="match status" value="1"/>
</dbReference>
<dbReference type="SMART" id="SM00387">
    <property type="entry name" value="HATPase_c"/>
    <property type="match status" value="1"/>
</dbReference>
<evidence type="ECO:0000256" key="12">
    <source>
        <dbReference type="ARBA" id="ARBA00022989"/>
    </source>
</evidence>
<dbReference type="SUPFAM" id="SSF103190">
    <property type="entry name" value="Sensory domain-like"/>
    <property type="match status" value="1"/>
</dbReference>
<keyword evidence="9" id="KW-0547">Nucleotide-binding</keyword>
<dbReference type="GO" id="GO:0005524">
    <property type="term" value="F:ATP binding"/>
    <property type="evidence" value="ECO:0007669"/>
    <property type="project" value="UniProtKB-KW"/>
</dbReference>
<dbReference type="CDD" id="cd00082">
    <property type="entry name" value="HisKA"/>
    <property type="match status" value="1"/>
</dbReference>
<evidence type="ECO:0000256" key="5">
    <source>
        <dbReference type="ARBA" id="ARBA00022519"/>
    </source>
</evidence>
<reference evidence="19 20" key="1">
    <citation type="submission" date="2016-10" db="EMBL/GenBank/DDBJ databases">
        <authorList>
            <person name="de Groot N.N."/>
        </authorList>
    </citation>
    <scope>NUCLEOTIDE SEQUENCE [LARGE SCALE GENOMIC DNA]</scope>
    <source>
        <strain evidence="19 20">DSM 12130</strain>
    </source>
</reference>
<dbReference type="EMBL" id="FNJI01000012">
    <property type="protein sequence ID" value="SDP17742.1"/>
    <property type="molecule type" value="Genomic_DNA"/>
</dbReference>
<gene>
    <name evidence="19" type="ORF">SAMN05660330_02003</name>
</gene>
<evidence type="ECO:0000256" key="16">
    <source>
        <dbReference type="SAM" id="Coils"/>
    </source>
</evidence>
<evidence type="ECO:0000256" key="7">
    <source>
        <dbReference type="ARBA" id="ARBA00022679"/>
    </source>
</evidence>
<evidence type="ECO:0000256" key="6">
    <source>
        <dbReference type="ARBA" id="ARBA00022553"/>
    </source>
</evidence>
<feature type="domain" description="Histidine kinase" evidence="18">
    <location>
        <begin position="408"/>
        <end position="620"/>
    </location>
</feature>
<dbReference type="Proteomes" id="UP000199073">
    <property type="component" value="Unassembled WGS sequence"/>
</dbReference>
<dbReference type="Pfam" id="PF02518">
    <property type="entry name" value="HATPase_c"/>
    <property type="match status" value="1"/>
</dbReference>
<dbReference type="GO" id="GO:0005886">
    <property type="term" value="C:plasma membrane"/>
    <property type="evidence" value="ECO:0007669"/>
    <property type="project" value="UniProtKB-SubCell"/>
</dbReference>
<dbReference type="Pfam" id="PF00512">
    <property type="entry name" value="HisKA"/>
    <property type="match status" value="1"/>
</dbReference>
<keyword evidence="11" id="KW-0067">ATP-binding</keyword>
<keyword evidence="16" id="KW-0175">Coiled coil</keyword>
<evidence type="ECO:0000256" key="13">
    <source>
        <dbReference type="ARBA" id="ARBA00023012"/>
    </source>
</evidence>
<evidence type="ECO:0000313" key="20">
    <source>
        <dbReference type="Proteomes" id="UP000199073"/>
    </source>
</evidence>
<dbReference type="InterPro" id="IPR004358">
    <property type="entry name" value="Sig_transdc_His_kin-like_C"/>
</dbReference>
<evidence type="ECO:0000256" key="2">
    <source>
        <dbReference type="ARBA" id="ARBA00004429"/>
    </source>
</evidence>
<dbReference type="AlphaFoldDB" id="A0A1H0QKB6"/>
<evidence type="ECO:0000256" key="15">
    <source>
        <dbReference type="ARBA" id="ARBA00073143"/>
    </source>
</evidence>
<dbReference type="FunFam" id="1.10.287.130:FF:000049">
    <property type="entry name" value="C4-dicarboxylate transport sensor protein DctB"/>
    <property type="match status" value="1"/>
</dbReference>
<dbReference type="FunFam" id="3.30.450.20:FF:000127">
    <property type="entry name" value="C4-dicarboxylate transport sensor protein"/>
    <property type="match status" value="1"/>
</dbReference>
<dbReference type="Gene3D" id="3.30.565.10">
    <property type="entry name" value="Histidine kinase-like ATPase, C-terminal domain"/>
    <property type="match status" value="1"/>
</dbReference>
<comment type="subcellular location">
    <subcellularLocation>
        <location evidence="2">Cell inner membrane</location>
        <topology evidence="2">Multi-pass membrane protein</topology>
    </subcellularLocation>
</comment>
<accession>A0A1H0QKB6</accession>
<proteinExistence type="predicted"/>
<dbReference type="InterPro" id="IPR017055">
    <property type="entry name" value="Sig_transdc_His_kinase_DctB"/>
</dbReference>
<keyword evidence="14 17" id="KW-0472">Membrane</keyword>
<dbReference type="STRING" id="91360.SAMN05660330_02003"/>
<name>A0A1H0QKB6_9BACT</name>
<evidence type="ECO:0000256" key="3">
    <source>
        <dbReference type="ARBA" id="ARBA00012438"/>
    </source>
</evidence>
<organism evidence="19 20">
    <name type="scientific">Desulforhopalus singaporensis</name>
    <dbReference type="NCBI Taxonomy" id="91360"/>
    <lineage>
        <taxon>Bacteria</taxon>
        <taxon>Pseudomonadati</taxon>
        <taxon>Thermodesulfobacteriota</taxon>
        <taxon>Desulfobulbia</taxon>
        <taxon>Desulfobulbales</taxon>
        <taxon>Desulfocapsaceae</taxon>
        <taxon>Desulforhopalus</taxon>
    </lineage>
</organism>
<evidence type="ECO:0000256" key="10">
    <source>
        <dbReference type="ARBA" id="ARBA00022777"/>
    </source>
</evidence>
<dbReference type="InterPro" id="IPR029151">
    <property type="entry name" value="Sensor-like_sf"/>
</dbReference>
<dbReference type="PANTHER" id="PTHR43065">
    <property type="entry name" value="SENSOR HISTIDINE KINASE"/>
    <property type="match status" value="1"/>
</dbReference>
<dbReference type="InterPro" id="IPR005467">
    <property type="entry name" value="His_kinase_dom"/>
</dbReference>
<keyword evidence="5" id="KW-0997">Cell inner membrane</keyword>
<evidence type="ECO:0000313" key="19">
    <source>
        <dbReference type="EMBL" id="SDP17742.1"/>
    </source>
</evidence>
<dbReference type="InterPro" id="IPR003594">
    <property type="entry name" value="HATPase_dom"/>
</dbReference>
<evidence type="ECO:0000256" key="14">
    <source>
        <dbReference type="ARBA" id="ARBA00023136"/>
    </source>
</evidence>
<dbReference type="Gene3D" id="3.30.450.20">
    <property type="entry name" value="PAS domain"/>
    <property type="match status" value="2"/>
</dbReference>